<dbReference type="Pfam" id="PF12796">
    <property type="entry name" value="Ank_2"/>
    <property type="match status" value="1"/>
</dbReference>
<feature type="repeat" description="ANK" evidence="3">
    <location>
        <begin position="197"/>
        <end position="229"/>
    </location>
</feature>
<evidence type="ECO:0000313" key="5">
    <source>
        <dbReference type="Proteomes" id="UP001152607"/>
    </source>
</evidence>
<dbReference type="InterPro" id="IPR036770">
    <property type="entry name" value="Ankyrin_rpt-contain_sf"/>
</dbReference>
<dbReference type="SUPFAM" id="SSF48403">
    <property type="entry name" value="Ankyrin repeat"/>
    <property type="match status" value="1"/>
</dbReference>
<protein>
    <submittedName>
        <fullName evidence="4">Uncharacterized protein</fullName>
    </submittedName>
</protein>
<keyword evidence="1" id="KW-0677">Repeat</keyword>
<dbReference type="PROSITE" id="PS50088">
    <property type="entry name" value="ANK_REPEAT"/>
    <property type="match status" value="2"/>
</dbReference>
<dbReference type="EMBL" id="CAOQHR010000005">
    <property type="protein sequence ID" value="CAI6334369.1"/>
    <property type="molecule type" value="Genomic_DNA"/>
</dbReference>
<dbReference type="Pfam" id="PF13857">
    <property type="entry name" value="Ank_5"/>
    <property type="match status" value="1"/>
</dbReference>
<name>A0A9W4XJL9_9PLEO</name>
<organism evidence="4 5">
    <name type="scientific">Periconia digitata</name>
    <dbReference type="NCBI Taxonomy" id="1303443"/>
    <lineage>
        <taxon>Eukaryota</taxon>
        <taxon>Fungi</taxon>
        <taxon>Dikarya</taxon>
        <taxon>Ascomycota</taxon>
        <taxon>Pezizomycotina</taxon>
        <taxon>Dothideomycetes</taxon>
        <taxon>Pleosporomycetidae</taxon>
        <taxon>Pleosporales</taxon>
        <taxon>Massarineae</taxon>
        <taxon>Periconiaceae</taxon>
        <taxon>Periconia</taxon>
    </lineage>
</organism>
<evidence type="ECO:0000313" key="4">
    <source>
        <dbReference type="EMBL" id="CAI6334369.1"/>
    </source>
</evidence>
<reference evidence="4" key="1">
    <citation type="submission" date="2023-01" db="EMBL/GenBank/DDBJ databases">
        <authorList>
            <person name="Van Ghelder C."/>
            <person name="Rancurel C."/>
        </authorList>
    </citation>
    <scope>NUCLEOTIDE SEQUENCE</scope>
    <source>
        <strain evidence="4">CNCM I-4278</strain>
    </source>
</reference>
<dbReference type="Proteomes" id="UP001152607">
    <property type="component" value="Unassembled WGS sequence"/>
</dbReference>
<keyword evidence="5" id="KW-1185">Reference proteome</keyword>
<feature type="repeat" description="ANK" evidence="3">
    <location>
        <begin position="153"/>
        <end position="185"/>
    </location>
</feature>
<dbReference type="OrthoDB" id="539213at2759"/>
<sequence length="253" mass="28077">MTEHDRATALREFIETEKRQIDPTAYNQVTTNMHIACENAARSNDCDALNFLLDHGCTYTTDVILAALENGCTEVIDTLIARGWNINTKIRHAGDALILCSGRDNLKMVQFLLLRNADPNANTDGHNTALEKAAATGSIPILEALLEAGAVMKGRSALVKAAYHGRIDVINYLLDKGAMIDEVPLNETIVENQRELESRNPLSTAAWRGQIEAVRLLLERGADRELRDAYGKTALDLAREEQHWDCISLLSYF</sequence>
<comment type="caution">
    <text evidence="4">The sequence shown here is derived from an EMBL/GenBank/DDBJ whole genome shotgun (WGS) entry which is preliminary data.</text>
</comment>
<dbReference type="PROSITE" id="PS50297">
    <property type="entry name" value="ANK_REP_REGION"/>
    <property type="match status" value="2"/>
</dbReference>
<dbReference type="SMART" id="SM00248">
    <property type="entry name" value="ANK"/>
    <property type="match status" value="5"/>
</dbReference>
<dbReference type="AlphaFoldDB" id="A0A9W4XJL9"/>
<dbReference type="Gene3D" id="1.25.40.20">
    <property type="entry name" value="Ankyrin repeat-containing domain"/>
    <property type="match status" value="2"/>
</dbReference>
<dbReference type="PANTHER" id="PTHR24198:SF165">
    <property type="entry name" value="ANKYRIN REPEAT-CONTAINING PROTEIN-RELATED"/>
    <property type="match status" value="1"/>
</dbReference>
<gene>
    <name evidence="4" type="ORF">PDIGIT_LOCUS7426</name>
</gene>
<evidence type="ECO:0000256" key="3">
    <source>
        <dbReference type="PROSITE-ProRule" id="PRU00023"/>
    </source>
</evidence>
<keyword evidence="2 3" id="KW-0040">ANK repeat</keyword>
<accession>A0A9W4XJL9</accession>
<proteinExistence type="predicted"/>
<dbReference type="PANTHER" id="PTHR24198">
    <property type="entry name" value="ANKYRIN REPEAT AND PROTEIN KINASE DOMAIN-CONTAINING PROTEIN"/>
    <property type="match status" value="1"/>
</dbReference>
<evidence type="ECO:0000256" key="2">
    <source>
        <dbReference type="ARBA" id="ARBA00023043"/>
    </source>
</evidence>
<dbReference type="InterPro" id="IPR002110">
    <property type="entry name" value="Ankyrin_rpt"/>
</dbReference>
<evidence type="ECO:0000256" key="1">
    <source>
        <dbReference type="ARBA" id="ARBA00022737"/>
    </source>
</evidence>